<evidence type="ECO:0000259" key="9">
    <source>
        <dbReference type="Pfam" id="PF00535"/>
    </source>
</evidence>
<dbReference type="InterPro" id="IPR001173">
    <property type="entry name" value="Glyco_trans_2-like"/>
</dbReference>
<dbReference type="SUPFAM" id="SSF53448">
    <property type="entry name" value="Nucleotide-diphospho-sugar transferases"/>
    <property type="match status" value="1"/>
</dbReference>
<dbReference type="EMBL" id="CP066690">
    <property type="protein sequence ID" value="QQG45228.1"/>
    <property type="molecule type" value="Genomic_DNA"/>
</dbReference>
<keyword evidence="6 8" id="KW-1133">Transmembrane helix</keyword>
<accession>A0A7T5US26</accession>
<sequence length="301" mass="34276">MPPEISIVAPMHNEEGNARPLYNAIKQTMDNLGRSYEIIFVNDFSRDNTLNIFKEIKSRDPNFHYCDLEENAGENWAMLAGVSRAQGKMVVTIDGDFQNDPRYIPLLLDKLSQGYRVVSGWRRNRIGGFFSRIAPSVAANFLISLISGVRVHDCGCGLKVYRREVLAGKFVPKGFMNRFSPVVFGVKNQEFAEVEIEDRVRIYGRSHYGAKRILIVFNDLFALLFILRGFRKMRPVVLTLALIFPVLGLLAATLLPPRSLQFIVLVGAVLLMETVLVSIYWNLGRFLEAEVRPRFKIKEFV</sequence>
<evidence type="ECO:0000313" key="11">
    <source>
        <dbReference type="Proteomes" id="UP000595618"/>
    </source>
</evidence>
<evidence type="ECO:0000256" key="4">
    <source>
        <dbReference type="ARBA" id="ARBA00022692"/>
    </source>
</evidence>
<feature type="transmembrane region" description="Helical" evidence="8">
    <location>
        <begin position="236"/>
        <end position="255"/>
    </location>
</feature>
<dbReference type="GO" id="GO:0009103">
    <property type="term" value="P:lipopolysaccharide biosynthetic process"/>
    <property type="evidence" value="ECO:0007669"/>
    <property type="project" value="UniProtKB-KW"/>
</dbReference>
<dbReference type="InterPro" id="IPR050256">
    <property type="entry name" value="Glycosyltransferase_2"/>
</dbReference>
<keyword evidence="5" id="KW-0448">Lipopolysaccharide biosynthesis</keyword>
<protein>
    <submittedName>
        <fullName evidence="10">Glycosyltransferase family 2 protein</fullName>
    </submittedName>
</protein>
<dbReference type="PANTHER" id="PTHR48090">
    <property type="entry name" value="UNDECAPRENYL-PHOSPHATE 4-DEOXY-4-FORMAMIDO-L-ARABINOSE TRANSFERASE-RELATED"/>
    <property type="match status" value="1"/>
</dbReference>
<reference evidence="10 11" key="1">
    <citation type="submission" date="2020-07" db="EMBL/GenBank/DDBJ databases">
        <title>Huge and variable diversity of episymbiotic CPR bacteria and DPANN archaea in groundwater ecosystems.</title>
        <authorList>
            <person name="He C.Y."/>
            <person name="Keren R."/>
            <person name="Whittaker M."/>
            <person name="Farag I.F."/>
            <person name="Doudna J."/>
            <person name="Cate J.H.D."/>
            <person name="Banfield J.F."/>
        </authorList>
    </citation>
    <scope>NUCLEOTIDE SEQUENCE [LARGE SCALE GENOMIC DNA]</scope>
    <source>
        <strain evidence="10">NC_groundwater_541_Ag_S-0.1um_46_50</strain>
    </source>
</reference>
<feature type="transmembrane region" description="Helical" evidence="8">
    <location>
        <begin position="213"/>
        <end position="230"/>
    </location>
</feature>
<gene>
    <name evidence="10" type="ORF">HYW89_04510</name>
</gene>
<keyword evidence="1" id="KW-1003">Cell membrane</keyword>
<evidence type="ECO:0000256" key="6">
    <source>
        <dbReference type="ARBA" id="ARBA00022989"/>
    </source>
</evidence>
<organism evidence="10 11">
    <name type="scientific">Candidatus Sungiibacteriota bacterium</name>
    <dbReference type="NCBI Taxonomy" id="2750080"/>
    <lineage>
        <taxon>Bacteria</taxon>
        <taxon>Candidatus Sungiibacteriota</taxon>
    </lineage>
</organism>
<dbReference type="PANTHER" id="PTHR48090:SF3">
    <property type="entry name" value="UNDECAPRENYL-PHOSPHATE 4-DEOXY-4-FORMAMIDO-L-ARABINOSE TRANSFERASE"/>
    <property type="match status" value="1"/>
</dbReference>
<dbReference type="Pfam" id="PF00535">
    <property type="entry name" value="Glycos_transf_2"/>
    <property type="match status" value="1"/>
</dbReference>
<keyword evidence="4 8" id="KW-0812">Transmembrane</keyword>
<evidence type="ECO:0000256" key="7">
    <source>
        <dbReference type="ARBA" id="ARBA00023136"/>
    </source>
</evidence>
<evidence type="ECO:0000256" key="1">
    <source>
        <dbReference type="ARBA" id="ARBA00022475"/>
    </source>
</evidence>
<evidence type="ECO:0000256" key="5">
    <source>
        <dbReference type="ARBA" id="ARBA00022985"/>
    </source>
</evidence>
<dbReference type="Gene3D" id="3.90.550.10">
    <property type="entry name" value="Spore Coat Polysaccharide Biosynthesis Protein SpsA, Chain A"/>
    <property type="match status" value="1"/>
</dbReference>
<dbReference type="GO" id="GO:0005886">
    <property type="term" value="C:plasma membrane"/>
    <property type="evidence" value="ECO:0007669"/>
    <property type="project" value="TreeGrafter"/>
</dbReference>
<dbReference type="Proteomes" id="UP000595618">
    <property type="component" value="Chromosome"/>
</dbReference>
<keyword evidence="7 8" id="KW-0472">Membrane</keyword>
<feature type="domain" description="Glycosyltransferase 2-like" evidence="9">
    <location>
        <begin position="6"/>
        <end position="166"/>
    </location>
</feature>
<evidence type="ECO:0000256" key="2">
    <source>
        <dbReference type="ARBA" id="ARBA00022676"/>
    </source>
</evidence>
<evidence type="ECO:0000313" key="10">
    <source>
        <dbReference type="EMBL" id="QQG45228.1"/>
    </source>
</evidence>
<keyword evidence="3 10" id="KW-0808">Transferase</keyword>
<dbReference type="AlphaFoldDB" id="A0A7T5US26"/>
<keyword evidence="2" id="KW-0328">Glycosyltransferase</keyword>
<name>A0A7T5US26_9BACT</name>
<evidence type="ECO:0000256" key="8">
    <source>
        <dbReference type="SAM" id="Phobius"/>
    </source>
</evidence>
<dbReference type="InterPro" id="IPR029044">
    <property type="entry name" value="Nucleotide-diphossugar_trans"/>
</dbReference>
<proteinExistence type="predicted"/>
<dbReference type="GO" id="GO:0016757">
    <property type="term" value="F:glycosyltransferase activity"/>
    <property type="evidence" value="ECO:0007669"/>
    <property type="project" value="UniProtKB-KW"/>
</dbReference>
<dbReference type="CDD" id="cd04187">
    <property type="entry name" value="DPM1_like_bac"/>
    <property type="match status" value="1"/>
</dbReference>
<feature type="transmembrane region" description="Helical" evidence="8">
    <location>
        <begin position="262"/>
        <end position="283"/>
    </location>
</feature>
<evidence type="ECO:0000256" key="3">
    <source>
        <dbReference type="ARBA" id="ARBA00022679"/>
    </source>
</evidence>